<organism evidence="1 2">
    <name type="scientific">Puccinia striiformis f. sp. tritici</name>
    <dbReference type="NCBI Taxonomy" id="168172"/>
    <lineage>
        <taxon>Eukaryota</taxon>
        <taxon>Fungi</taxon>
        <taxon>Dikarya</taxon>
        <taxon>Basidiomycota</taxon>
        <taxon>Pucciniomycotina</taxon>
        <taxon>Pucciniomycetes</taxon>
        <taxon>Pucciniales</taxon>
        <taxon>Pucciniaceae</taxon>
        <taxon>Puccinia</taxon>
    </lineage>
</organism>
<name>A0ACC0DPL9_9BASI</name>
<protein>
    <submittedName>
        <fullName evidence="1">Uncharacterized protein</fullName>
    </submittedName>
</protein>
<reference evidence="1 2" key="3">
    <citation type="journal article" date="2022" name="Microbiol. Spectr.">
        <title>Folding features and dynamics of 3D genome architecture in plant fungal pathogens.</title>
        <authorList>
            <person name="Xia C."/>
        </authorList>
    </citation>
    <scope>NUCLEOTIDE SEQUENCE [LARGE SCALE GENOMIC DNA]</scope>
    <source>
        <strain evidence="1 2">93-210</strain>
    </source>
</reference>
<keyword evidence="2" id="KW-1185">Reference proteome</keyword>
<dbReference type="Proteomes" id="UP001060170">
    <property type="component" value="Chromosome 17"/>
</dbReference>
<sequence>MSAHNRTYSLEKRGGFNVMGALGGGGGGSSQSLKDPCGYIDLTPENWQALGIDDYLAHYPNGDKLTLQEFAAELNMPNFYCGVGMQCLAGQLCSPAVGINWIILYAIQQWSNFMNSLYKAVEHAVTMVKDASSSIVSDFTSIIPPNDQLFGWTVADVVCGVLGSISALAVPMFIPADSIEVAMADLAVASAFQATPEMGIGRDKNSPREGQDAYNAARAALKARDLSAFEKLQTSKDDQTFMRAFQPGQKPQSLLLEGSSSPRPHPIDIPDSHLGMPGSPGGSGKGPSSLVNSPPQSPSSDHSSHSPKSPFSREPIITEVEDHPPSPHAPLDHPSQSLQSPSSHEPISTGVEDHPPSPQPPLDHPSQSPQSPSSHEPISTGVEDHPSSPHSPTLPGSPKGDDHKLQRRSIIKHKEGHSSNYAYTRYAYLESRLSSIQNRIQSYIAVNFKMATMAPILAKGGLAEILQGGAYLNPNPNENELQEGGKALAQITALAQLFQSLKVFVTIGAAECNAGGPNGAWNKKDELSYCSPDGLMMNIVQAAQSGLVIAMPNAHLLEEKYGYTTEYLARSAWECQKKYGIYTNSSAPPPVNMRSDCLFPIAVCDCTTPSISKMYKGKNKKLVEACRTAGNLPI</sequence>
<dbReference type="EMBL" id="CM045881">
    <property type="protein sequence ID" value="KAI7936866.1"/>
    <property type="molecule type" value="Genomic_DNA"/>
</dbReference>
<accession>A0ACC0DPL9</accession>
<reference evidence="2" key="2">
    <citation type="journal article" date="2018" name="Mol. Plant Microbe Interact.">
        <title>Genome sequence resources for the wheat stripe rust pathogen (Puccinia striiformis f. sp. tritici) and the barley stripe rust pathogen (Puccinia striiformis f. sp. hordei).</title>
        <authorList>
            <person name="Xia C."/>
            <person name="Wang M."/>
            <person name="Yin C."/>
            <person name="Cornejo O.E."/>
            <person name="Hulbert S.H."/>
            <person name="Chen X."/>
        </authorList>
    </citation>
    <scope>NUCLEOTIDE SEQUENCE [LARGE SCALE GENOMIC DNA]</scope>
    <source>
        <strain evidence="2">93-210</strain>
    </source>
</reference>
<evidence type="ECO:0000313" key="2">
    <source>
        <dbReference type="Proteomes" id="UP001060170"/>
    </source>
</evidence>
<reference evidence="2" key="1">
    <citation type="journal article" date="2018" name="BMC Genomics">
        <title>Genomic insights into host adaptation between the wheat stripe rust pathogen (Puccinia striiformis f. sp. tritici) and the barley stripe rust pathogen (Puccinia striiformis f. sp. hordei).</title>
        <authorList>
            <person name="Xia C."/>
            <person name="Wang M."/>
            <person name="Yin C."/>
            <person name="Cornejo O.E."/>
            <person name="Hulbert S.H."/>
            <person name="Chen X."/>
        </authorList>
    </citation>
    <scope>NUCLEOTIDE SEQUENCE [LARGE SCALE GENOMIC DNA]</scope>
    <source>
        <strain evidence="2">93-210</strain>
    </source>
</reference>
<evidence type="ECO:0000313" key="1">
    <source>
        <dbReference type="EMBL" id="KAI7936866.1"/>
    </source>
</evidence>
<proteinExistence type="predicted"/>
<comment type="caution">
    <text evidence="1">The sequence shown here is derived from an EMBL/GenBank/DDBJ whole genome shotgun (WGS) entry which is preliminary data.</text>
</comment>
<gene>
    <name evidence="1" type="ORF">MJO28_015765</name>
</gene>